<proteinExistence type="predicted"/>
<comment type="caution">
    <text evidence="2">The sequence shown here is derived from an EMBL/GenBank/DDBJ whole genome shotgun (WGS) entry which is preliminary data.</text>
</comment>
<feature type="compositionally biased region" description="Basic and acidic residues" evidence="1">
    <location>
        <begin position="51"/>
        <end position="62"/>
    </location>
</feature>
<gene>
    <name evidence="2" type="ORF">N657DRAFT_334915</name>
</gene>
<sequence length="142" mass="15337">MDVESITVAKDQSFGCVMGVLKAGCCSPTPSFRRSTEDHSRAGSGAGASAESRREGTHRNDGGDDDDREDGGGRDGGGEDGGDRNKEDKHEVGSERRGKGPPRGRIEMPFCGVWRFDEMGRAVEHWENAASPETLVNWLRGK</sequence>
<feature type="compositionally biased region" description="Basic and acidic residues" evidence="1">
    <location>
        <begin position="70"/>
        <end position="98"/>
    </location>
</feature>
<dbReference type="AlphaFoldDB" id="A0AAN6Z4N2"/>
<dbReference type="Proteomes" id="UP001302602">
    <property type="component" value="Unassembled WGS sequence"/>
</dbReference>
<evidence type="ECO:0000313" key="3">
    <source>
        <dbReference type="Proteomes" id="UP001302602"/>
    </source>
</evidence>
<feature type="region of interest" description="Disordered" evidence="1">
    <location>
        <begin position="27"/>
        <end position="107"/>
    </location>
</feature>
<name>A0AAN6Z4N2_9PEZI</name>
<reference evidence="2" key="1">
    <citation type="journal article" date="2023" name="Mol. Phylogenet. Evol.">
        <title>Genome-scale phylogeny and comparative genomics of the fungal order Sordariales.</title>
        <authorList>
            <person name="Hensen N."/>
            <person name="Bonometti L."/>
            <person name="Westerberg I."/>
            <person name="Brannstrom I.O."/>
            <person name="Guillou S."/>
            <person name="Cros-Aarteil S."/>
            <person name="Calhoun S."/>
            <person name="Haridas S."/>
            <person name="Kuo A."/>
            <person name="Mondo S."/>
            <person name="Pangilinan J."/>
            <person name="Riley R."/>
            <person name="LaButti K."/>
            <person name="Andreopoulos B."/>
            <person name="Lipzen A."/>
            <person name="Chen C."/>
            <person name="Yan M."/>
            <person name="Daum C."/>
            <person name="Ng V."/>
            <person name="Clum A."/>
            <person name="Steindorff A."/>
            <person name="Ohm R.A."/>
            <person name="Martin F."/>
            <person name="Silar P."/>
            <person name="Natvig D.O."/>
            <person name="Lalanne C."/>
            <person name="Gautier V."/>
            <person name="Ament-Velasquez S.L."/>
            <person name="Kruys A."/>
            <person name="Hutchinson M.I."/>
            <person name="Powell A.J."/>
            <person name="Barry K."/>
            <person name="Miller A.N."/>
            <person name="Grigoriev I.V."/>
            <person name="Debuchy R."/>
            <person name="Gladieux P."/>
            <person name="Hiltunen Thoren M."/>
            <person name="Johannesson H."/>
        </authorList>
    </citation>
    <scope>NUCLEOTIDE SEQUENCE</scope>
    <source>
        <strain evidence="2">CBS 731.68</strain>
    </source>
</reference>
<dbReference type="GeneID" id="87823645"/>
<dbReference type="EMBL" id="MU853226">
    <property type="protein sequence ID" value="KAK4124837.1"/>
    <property type="molecule type" value="Genomic_DNA"/>
</dbReference>
<evidence type="ECO:0000313" key="2">
    <source>
        <dbReference type="EMBL" id="KAK4124837.1"/>
    </source>
</evidence>
<accession>A0AAN6Z4N2</accession>
<protein>
    <submittedName>
        <fullName evidence="2">Uncharacterized protein</fullName>
    </submittedName>
</protein>
<evidence type="ECO:0000256" key="1">
    <source>
        <dbReference type="SAM" id="MobiDB-lite"/>
    </source>
</evidence>
<keyword evidence="3" id="KW-1185">Reference proteome</keyword>
<organism evidence="2 3">
    <name type="scientific">Parathielavia appendiculata</name>
    <dbReference type="NCBI Taxonomy" id="2587402"/>
    <lineage>
        <taxon>Eukaryota</taxon>
        <taxon>Fungi</taxon>
        <taxon>Dikarya</taxon>
        <taxon>Ascomycota</taxon>
        <taxon>Pezizomycotina</taxon>
        <taxon>Sordariomycetes</taxon>
        <taxon>Sordariomycetidae</taxon>
        <taxon>Sordariales</taxon>
        <taxon>Chaetomiaceae</taxon>
        <taxon>Parathielavia</taxon>
    </lineage>
</organism>
<dbReference type="RefSeq" id="XP_062648608.1">
    <property type="nucleotide sequence ID" value="XM_062786875.1"/>
</dbReference>
<reference evidence="2" key="2">
    <citation type="submission" date="2023-05" db="EMBL/GenBank/DDBJ databases">
        <authorList>
            <consortium name="Lawrence Berkeley National Laboratory"/>
            <person name="Steindorff A."/>
            <person name="Hensen N."/>
            <person name="Bonometti L."/>
            <person name="Westerberg I."/>
            <person name="Brannstrom I.O."/>
            <person name="Guillou S."/>
            <person name="Cros-Aarteil S."/>
            <person name="Calhoun S."/>
            <person name="Haridas S."/>
            <person name="Kuo A."/>
            <person name="Mondo S."/>
            <person name="Pangilinan J."/>
            <person name="Riley R."/>
            <person name="Labutti K."/>
            <person name="Andreopoulos B."/>
            <person name="Lipzen A."/>
            <person name="Chen C."/>
            <person name="Yanf M."/>
            <person name="Daum C."/>
            <person name="Ng V."/>
            <person name="Clum A."/>
            <person name="Ohm R."/>
            <person name="Martin F."/>
            <person name="Silar P."/>
            <person name="Natvig D."/>
            <person name="Lalanne C."/>
            <person name="Gautier V."/>
            <person name="Ament-Velasquez S.L."/>
            <person name="Kruys A."/>
            <person name="Hutchinson M.I."/>
            <person name="Powell A.J."/>
            <person name="Barry K."/>
            <person name="Miller A.N."/>
            <person name="Grigoriev I.V."/>
            <person name="Debuchy R."/>
            <person name="Gladieux P."/>
            <person name="Thoren M.H."/>
            <person name="Johannesson H."/>
        </authorList>
    </citation>
    <scope>NUCLEOTIDE SEQUENCE</scope>
    <source>
        <strain evidence="2">CBS 731.68</strain>
    </source>
</reference>